<accession>A0A562IB69</accession>
<reference evidence="5 6" key="1">
    <citation type="submission" date="2019-07" db="EMBL/GenBank/DDBJ databases">
        <title>R&amp;d 2014.</title>
        <authorList>
            <person name="Klenk H.-P."/>
        </authorList>
    </citation>
    <scope>NUCLEOTIDE SEQUENCE [LARGE SCALE GENOMIC DNA]</scope>
    <source>
        <strain evidence="5 6">DSM 43868</strain>
    </source>
</reference>
<dbReference type="GO" id="GO:0046872">
    <property type="term" value="F:metal ion binding"/>
    <property type="evidence" value="ECO:0007669"/>
    <property type="project" value="UniProtKB-KW"/>
</dbReference>
<evidence type="ECO:0000313" key="6">
    <source>
        <dbReference type="Proteomes" id="UP000319825"/>
    </source>
</evidence>
<keyword evidence="6" id="KW-1185">Reference proteome</keyword>
<dbReference type="PANTHER" id="PTHR13184:SF5">
    <property type="entry name" value="METHYLTRANSFERASE-LIKE PROTEIN 17, MITOCHONDRIAL"/>
    <property type="match status" value="1"/>
</dbReference>
<dbReference type="GO" id="GO:0006412">
    <property type="term" value="P:translation"/>
    <property type="evidence" value="ECO:0007669"/>
    <property type="project" value="InterPro"/>
</dbReference>
<dbReference type="GO" id="GO:0051536">
    <property type="term" value="F:iron-sulfur cluster binding"/>
    <property type="evidence" value="ECO:0007669"/>
    <property type="project" value="UniProtKB-KW"/>
</dbReference>
<evidence type="ECO:0000256" key="4">
    <source>
        <dbReference type="ARBA" id="ARBA00023014"/>
    </source>
</evidence>
<dbReference type="Pfam" id="PF09243">
    <property type="entry name" value="Rsm22"/>
    <property type="match status" value="1"/>
</dbReference>
<keyword evidence="3" id="KW-0408">Iron</keyword>
<comment type="caution">
    <text evidence="5">The sequence shown here is derived from an EMBL/GenBank/DDBJ whole genome shotgun (WGS) entry which is preliminary data.</text>
</comment>
<organism evidence="5 6">
    <name type="scientific">Micromonospora olivasterospora</name>
    <dbReference type="NCBI Taxonomy" id="1880"/>
    <lineage>
        <taxon>Bacteria</taxon>
        <taxon>Bacillati</taxon>
        <taxon>Actinomycetota</taxon>
        <taxon>Actinomycetes</taxon>
        <taxon>Micromonosporales</taxon>
        <taxon>Micromonosporaceae</taxon>
        <taxon>Micromonospora</taxon>
    </lineage>
</organism>
<dbReference type="OrthoDB" id="9799639at2"/>
<keyword evidence="5" id="KW-0808">Transferase</keyword>
<evidence type="ECO:0000256" key="1">
    <source>
        <dbReference type="ARBA" id="ARBA00022723"/>
    </source>
</evidence>
<dbReference type="SUPFAM" id="SSF53335">
    <property type="entry name" value="S-adenosyl-L-methionine-dependent methyltransferases"/>
    <property type="match status" value="1"/>
</dbReference>
<dbReference type="InterPro" id="IPR029063">
    <property type="entry name" value="SAM-dependent_MTases_sf"/>
</dbReference>
<dbReference type="GO" id="GO:0032259">
    <property type="term" value="P:methylation"/>
    <property type="evidence" value="ECO:0007669"/>
    <property type="project" value="UniProtKB-KW"/>
</dbReference>
<name>A0A562IB69_MICOL</name>
<evidence type="ECO:0000256" key="2">
    <source>
        <dbReference type="ARBA" id="ARBA00022946"/>
    </source>
</evidence>
<dbReference type="Gene3D" id="3.40.50.150">
    <property type="entry name" value="Vaccinia Virus protein VP39"/>
    <property type="match status" value="1"/>
</dbReference>
<proteinExistence type="predicted"/>
<keyword evidence="5" id="KW-0689">Ribosomal protein</keyword>
<keyword evidence="5" id="KW-0489">Methyltransferase</keyword>
<keyword evidence="2" id="KW-0809">Transit peptide</keyword>
<dbReference type="InterPro" id="IPR052571">
    <property type="entry name" value="Mt_RNA_Methyltransferase"/>
</dbReference>
<dbReference type="GO" id="GO:0003735">
    <property type="term" value="F:structural constituent of ribosome"/>
    <property type="evidence" value="ECO:0007669"/>
    <property type="project" value="TreeGrafter"/>
</dbReference>
<dbReference type="PANTHER" id="PTHR13184">
    <property type="entry name" value="37S RIBOSOMAL PROTEIN S22"/>
    <property type="match status" value="1"/>
</dbReference>
<keyword evidence="1" id="KW-0479">Metal-binding</keyword>
<evidence type="ECO:0000313" key="5">
    <source>
        <dbReference type="EMBL" id="TWH68106.1"/>
    </source>
</evidence>
<protein>
    <submittedName>
        <fullName evidence="5">Ribosomal protein RSM22 (Predicted rRNA methylase)</fullName>
    </submittedName>
</protein>
<dbReference type="AlphaFoldDB" id="A0A562IB69"/>
<dbReference type="RefSeq" id="WP_145774977.1">
    <property type="nucleotide sequence ID" value="NZ_BAAATQ010000108.1"/>
</dbReference>
<evidence type="ECO:0000256" key="3">
    <source>
        <dbReference type="ARBA" id="ARBA00023004"/>
    </source>
</evidence>
<dbReference type="Proteomes" id="UP000319825">
    <property type="component" value="Unassembled WGS sequence"/>
</dbReference>
<dbReference type="InterPro" id="IPR015324">
    <property type="entry name" value="Ribosomal_Rsm22-like"/>
</dbReference>
<keyword evidence="5" id="KW-0687">Ribonucleoprotein</keyword>
<gene>
    <name evidence="5" type="ORF">JD77_03094</name>
</gene>
<dbReference type="GO" id="GO:0008168">
    <property type="term" value="F:methyltransferase activity"/>
    <property type="evidence" value="ECO:0007669"/>
    <property type="project" value="UniProtKB-KW"/>
</dbReference>
<sequence length="328" mass="34867">MTDLPDDLRNSLASALTSARVEVLSASVRRLMDEYRSGRVGRSPILASATDVTAYAAYRMPATFAAVRAALGQLAQVVPDFRPRRHLDVGGGTGAAAWAASEAFPGLETVTVLDQVSEALALGRRLSAGAGHPALRSASWRQWRFDPSGELPAADLVTVSYVLGELPAAHRSALVAQAAAAGALVVVVEAGTPAGHGRVLDARSAFVGSGHTVLAPCPHQGACPLSGTADWCHFAARVNRSALHRRLKDAQLGYEDEKFSYVAAARRQPLPVAGRVLRHPTFRKGLVTLQVCVRDDGGARQELISKRQGDRYRQARDTGWGGIWPPTS</sequence>
<dbReference type="GO" id="GO:0015935">
    <property type="term" value="C:small ribosomal subunit"/>
    <property type="evidence" value="ECO:0007669"/>
    <property type="project" value="TreeGrafter"/>
</dbReference>
<keyword evidence="4" id="KW-0411">Iron-sulfur</keyword>
<dbReference type="EMBL" id="VLKE01000001">
    <property type="protein sequence ID" value="TWH68106.1"/>
    <property type="molecule type" value="Genomic_DNA"/>
</dbReference>